<accession>A0AC34R0R7</accession>
<dbReference type="Proteomes" id="UP000887576">
    <property type="component" value="Unplaced"/>
</dbReference>
<evidence type="ECO:0000313" key="2">
    <source>
        <dbReference type="WBParaSite" id="JU765_v2.g2278.t1"/>
    </source>
</evidence>
<name>A0AC34R0R7_9BILA</name>
<sequence length="262" mass="29172">MLRKGNGENTIIYKKPCSIPYDFMLGVLVILTFIIFCIGLYHVENYINDLSRNDQVFGPITTTPMPSGPSPATDRTIMPPSEQPPMNEFTTFGPPTTEIPESTETSTPPEGTTSQERKLKVIIVSYVLAPPLAGPTYTNNLKAKLRRMYSELISNDTEMLFIGQDSSCVIYGPFSKEEADDVLNSLETVARSAELPNLSSNCIPKGGIRIAITPHCKTYGENAELCLKRISTFERSHQFSINIMSTVEELKKLIQKVKKLLE</sequence>
<evidence type="ECO:0000313" key="1">
    <source>
        <dbReference type="Proteomes" id="UP000887576"/>
    </source>
</evidence>
<reference evidence="2" key="1">
    <citation type="submission" date="2022-11" db="UniProtKB">
        <authorList>
            <consortium name="WormBaseParasite"/>
        </authorList>
    </citation>
    <scope>IDENTIFICATION</scope>
</reference>
<organism evidence="1 2">
    <name type="scientific">Panagrolaimus sp. JU765</name>
    <dbReference type="NCBI Taxonomy" id="591449"/>
    <lineage>
        <taxon>Eukaryota</taxon>
        <taxon>Metazoa</taxon>
        <taxon>Ecdysozoa</taxon>
        <taxon>Nematoda</taxon>
        <taxon>Chromadorea</taxon>
        <taxon>Rhabditida</taxon>
        <taxon>Tylenchina</taxon>
        <taxon>Panagrolaimomorpha</taxon>
        <taxon>Panagrolaimoidea</taxon>
        <taxon>Panagrolaimidae</taxon>
        <taxon>Panagrolaimus</taxon>
    </lineage>
</organism>
<dbReference type="WBParaSite" id="JU765_v2.g2278.t1">
    <property type="protein sequence ID" value="JU765_v2.g2278.t1"/>
    <property type="gene ID" value="JU765_v2.g2278"/>
</dbReference>
<proteinExistence type="predicted"/>
<protein>
    <submittedName>
        <fullName evidence="2">Uncharacterized protein</fullName>
    </submittedName>
</protein>